<proteinExistence type="inferred from homology"/>
<keyword evidence="8" id="KW-0492">Microsome</keyword>
<dbReference type="CDD" id="cd11056">
    <property type="entry name" value="CYP6-like"/>
    <property type="match status" value="1"/>
</dbReference>
<evidence type="ECO:0000256" key="10">
    <source>
        <dbReference type="ARBA" id="ARBA00023004"/>
    </source>
</evidence>
<dbReference type="InterPro" id="IPR050476">
    <property type="entry name" value="Insect_CytP450_Detox"/>
</dbReference>
<sequence>SDKSKKMFIQLLLLTSLLIVLFKFLTREHDYWHKRGVPYKVPYPFVGNLFRVIIKKETYQMALHRLYQESEGHRFYGIFNLMSPALLVRDVDIVNSILKSDFSSFSSRGLLTDHRRDPLSVNLFFMDGALWKRSRELLRHGFKSSRLRTLVPLIEQSAKLVFKDGGDPKCLEVKQLADRFSAAVIVGPVLGMELNDGNWNGLDLFVKECEHSFNVKGWQAVLTLMRLFVPKAALALGIKCVPQSTEDFFQDVLEKVKAGREEGVTRQDYIQTIFSLISGLSEHYSEPGFLDAALCGNFFIFALGGFETTATTITYALYELAQHPEVCEEARLEILKVTDGSKTNFTYDHLKELKYLQNVIQEVLRLHPPVTGFLRICTAKYCIPDSDVVLQPGDSIIISTLGLQTDSKYFDRPLEFHPSRFDQPITEGTFLPFANGPRTCIGMQLAMTVLKIVLCHILLNFDLSLDAKTPEKLEFNPERLIARPNSDVWIKF</sequence>
<keyword evidence="5 13" id="KW-0349">Heme</keyword>
<keyword evidence="6 13" id="KW-0479">Metal-binding</keyword>
<keyword evidence="12" id="KW-0472">Membrane</keyword>
<dbReference type="InterPro" id="IPR001128">
    <property type="entry name" value="Cyt_P450"/>
</dbReference>
<dbReference type="GO" id="GO:0005506">
    <property type="term" value="F:iron ion binding"/>
    <property type="evidence" value="ECO:0007669"/>
    <property type="project" value="InterPro"/>
</dbReference>
<comment type="cofactor">
    <cofactor evidence="1 13">
        <name>heme</name>
        <dbReference type="ChEBI" id="CHEBI:30413"/>
    </cofactor>
</comment>
<dbReference type="GO" id="GO:0004497">
    <property type="term" value="F:monooxygenase activity"/>
    <property type="evidence" value="ECO:0007669"/>
    <property type="project" value="UniProtKB-KW"/>
</dbReference>
<keyword evidence="7" id="KW-0256">Endoplasmic reticulum</keyword>
<evidence type="ECO:0000313" key="15">
    <source>
        <dbReference type="Proteomes" id="UP000015103"/>
    </source>
</evidence>
<comment type="subcellular location">
    <subcellularLocation>
        <location evidence="3">Endoplasmic reticulum membrane</location>
        <topology evidence="3">Peripheral membrane protein</topology>
    </subcellularLocation>
    <subcellularLocation>
        <location evidence="2">Microsome membrane</location>
        <topology evidence="2">Peripheral membrane protein</topology>
    </subcellularLocation>
</comment>
<reference evidence="14" key="1">
    <citation type="submission" date="2015-05" db="UniProtKB">
        <authorList>
            <consortium name="EnsemblMetazoa"/>
        </authorList>
    </citation>
    <scope>IDENTIFICATION</scope>
</reference>
<dbReference type="GO" id="GO:0005789">
    <property type="term" value="C:endoplasmic reticulum membrane"/>
    <property type="evidence" value="ECO:0007669"/>
    <property type="project" value="UniProtKB-SubCell"/>
</dbReference>
<dbReference type="GO" id="GO:0016705">
    <property type="term" value="F:oxidoreductase activity, acting on paired donors, with incorporation or reduction of molecular oxygen"/>
    <property type="evidence" value="ECO:0007669"/>
    <property type="project" value="InterPro"/>
</dbReference>
<dbReference type="EnsemblMetazoa" id="RPRC009053-RA">
    <property type="protein sequence ID" value="RPRC009053-PA"/>
    <property type="gene ID" value="RPRC009053"/>
</dbReference>
<dbReference type="STRING" id="13249.T1HYD3"/>
<evidence type="ECO:0000256" key="3">
    <source>
        <dbReference type="ARBA" id="ARBA00004406"/>
    </source>
</evidence>
<evidence type="ECO:0000256" key="1">
    <source>
        <dbReference type="ARBA" id="ARBA00001971"/>
    </source>
</evidence>
<keyword evidence="11" id="KW-0503">Monooxygenase</keyword>
<evidence type="ECO:0000256" key="9">
    <source>
        <dbReference type="ARBA" id="ARBA00023002"/>
    </source>
</evidence>
<evidence type="ECO:0000256" key="2">
    <source>
        <dbReference type="ARBA" id="ARBA00004174"/>
    </source>
</evidence>
<name>T1HYD3_RHOPR</name>
<dbReference type="PRINTS" id="PR00463">
    <property type="entry name" value="EP450I"/>
</dbReference>
<dbReference type="InParanoid" id="T1HYD3"/>
<dbReference type="VEuPathDB" id="VectorBase:RPRC009053"/>
<evidence type="ECO:0000256" key="5">
    <source>
        <dbReference type="ARBA" id="ARBA00022617"/>
    </source>
</evidence>
<keyword evidence="9" id="KW-0560">Oxidoreductase</keyword>
<comment type="similarity">
    <text evidence="4">Belongs to the cytochrome P450 family.</text>
</comment>
<evidence type="ECO:0000256" key="8">
    <source>
        <dbReference type="ARBA" id="ARBA00022848"/>
    </source>
</evidence>
<accession>T1HYD3</accession>
<protein>
    <submittedName>
        <fullName evidence="14">Uncharacterized protein</fullName>
    </submittedName>
</protein>
<dbReference type="InterPro" id="IPR036396">
    <property type="entry name" value="Cyt_P450_sf"/>
</dbReference>
<dbReference type="eggNOG" id="KOG0158">
    <property type="taxonomic scope" value="Eukaryota"/>
</dbReference>
<evidence type="ECO:0000313" key="14">
    <source>
        <dbReference type="EnsemblMetazoa" id="RPRC009053-PA"/>
    </source>
</evidence>
<evidence type="ECO:0000256" key="11">
    <source>
        <dbReference type="ARBA" id="ARBA00023033"/>
    </source>
</evidence>
<dbReference type="AlphaFoldDB" id="T1HYD3"/>
<dbReference type="Proteomes" id="UP000015103">
    <property type="component" value="Unassembled WGS sequence"/>
</dbReference>
<evidence type="ECO:0000256" key="12">
    <source>
        <dbReference type="ARBA" id="ARBA00023136"/>
    </source>
</evidence>
<dbReference type="EMBL" id="ACPB03023997">
    <property type="status" value="NOT_ANNOTATED_CDS"/>
    <property type="molecule type" value="Genomic_DNA"/>
</dbReference>
<evidence type="ECO:0000256" key="7">
    <source>
        <dbReference type="ARBA" id="ARBA00022824"/>
    </source>
</evidence>
<dbReference type="GO" id="GO:0020037">
    <property type="term" value="F:heme binding"/>
    <property type="evidence" value="ECO:0007669"/>
    <property type="project" value="InterPro"/>
</dbReference>
<dbReference type="PANTHER" id="PTHR24292:SF54">
    <property type="entry name" value="CYP9F3-RELATED"/>
    <property type="match status" value="1"/>
</dbReference>
<dbReference type="HOGENOM" id="CLU_001570_5_2_1"/>
<dbReference type="PRINTS" id="PR00385">
    <property type="entry name" value="P450"/>
</dbReference>
<dbReference type="SUPFAM" id="SSF48264">
    <property type="entry name" value="Cytochrome P450"/>
    <property type="match status" value="1"/>
</dbReference>
<evidence type="ECO:0000256" key="13">
    <source>
        <dbReference type="PIRSR" id="PIRSR602401-1"/>
    </source>
</evidence>
<evidence type="ECO:0000256" key="4">
    <source>
        <dbReference type="ARBA" id="ARBA00010617"/>
    </source>
</evidence>
<dbReference type="Pfam" id="PF00067">
    <property type="entry name" value="p450"/>
    <property type="match status" value="1"/>
</dbReference>
<keyword evidence="15" id="KW-1185">Reference proteome</keyword>
<organism evidence="14 15">
    <name type="scientific">Rhodnius prolixus</name>
    <name type="common">Triatomid bug</name>
    <dbReference type="NCBI Taxonomy" id="13249"/>
    <lineage>
        <taxon>Eukaryota</taxon>
        <taxon>Metazoa</taxon>
        <taxon>Ecdysozoa</taxon>
        <taxon>Arthropoda</taxon>
        <taxon>Hexapoda</taxon>
        <taxon>Insecta</taxon>
        <taxon>Pterygota</taxon>
        <taxon>Neoptera</taxon>
        <taxon>Paraneoptera</taxon>
        <taxon>Hemiptera</taxon>
        <taxon>Heteroptera</taxon>
        <taxon>Panheteroptera</taxon>
        <taxon>Cimicomorpha</taxon>
        <taxon>Reduviidae</taxon>
        <taxon>Triatominae</taxon>
        <taxon>Rhodnius</taxon>
    </lineage>
</organism>
<keyword evidence="10 13" id="KW-0408">Iron</keyword>
<dbReference type="InterPro" id="IPR002401">
    <property type="entry name" value="Cyt_P450_E_grp-I"/>
</dbReference>
<evidence type="ECO:0000256" key="6">
    <source>
        <dbReference type="ARBA" id="ARBA00022723"/>
    </source>
</evidence>
<dbReference type="PANTHER" id="PTHR24292">
    <property type="entry name" value="CYTOCHROME P450"/>
    <property type="match status" value="1"/>
</dbReference>
<dbReference type="Gene3D" id="1.10.630.10">
    <property type="entry name" value="Cytochrome P450"/>
    <property type="match status" value="1"/>
</dbReference>
<feature type="binding site" description="axial binding residue" evidence="13">
    <location>
        <position position="440"/>
    </location>
    <ligand>
        <name>heme</name>
        <dbReference type="ChEBI" id="CHEBI:30413"/>
    </ligand>
    <ligandPart>
        <name>Fe</name>
        <dbReference type="ChEBI" id="CHEBI:18248"/>
    </ligandPart>
</feature>